<evidence type="ECO:0000313" key="12">
    <source>
        <dbReference type="Proteomes" id="UP000325315"/>
    </source>
</evidence>
<dbReference type="GO" id="GO:0006952">
    <property type="term" value="P:defense response"/>
    <property type="evidence" value="ECO:0007669"/>
    <property type="project" value="UniProtKB-KW"/>
</dbReference>
<accession>A0A5B6W0D3</accession>
<dbReference type="FunFam" id="1.10.10.10:FF:000322">
    <property type="entry name" value="Probable disease resistance protein At1g63360"/>
    <property type="match status" value="1"/>
</dbReference>
<feature type="domain" description="Disease resistance N-terminal" evidence="8">
    <location>
        <begin position="10"/>
        <end position="95"/>
    </location>
</feature>
<dbReference type="InterPro" id="IPR056789">
    <property type="entry name" value="LRR_R13L1-DRL21"/>
</dbReference>
<feature type="domain" description="NB-ARC" evidence="7">
    <location>
        <begin position="171"/>
        <end position="340"/>
    </location>
</feature>
<keyword evidence="4" id="KW-0611">Plant defense</keyword>
<feature type="domain" description="R13L1/DRL21-like LRR repeat region" evidence="10">
    <location>
        <begin position="1128"/>
        <end position="1228"/>
    </location>
</feature>
<dbReference type="Pfam" id="PF25019">
    <property type="entry name" value="LRR_R13L1-DRL21"/>
    <property type="match status" value="2"/>
</dbReference>
<evidence type="ECO:0000259" key="9">
    <source>
        <dbReference type="Pfam" id="PF23559"/>
    </source>
</evidence>
<evidence type="ECO:0000256" key="6">
    <source>
        <dbReference type="SAM" id="MobiDB-lite"/>
    </source>
</evidence>
<dbReference type="Proteomes" id="UP000325315">
    <property type="component" value="Unassembled WGS sequence"/>
</dbReference>
<dbReference type="SUPFAM" id="SSF52540">
    <property type="entry name" value="P-loop containing nucleoside triphosphate hydrolases"/>
    <property type="match status" value="1"/>
</dbReference>
<keyword evidence="1" id="KW-0433">Leucine-rich repeat</keyword>
<evidence type="ECO:0000259" key="8">
    <source>
        <dbReference type="Pfam" id="PF18052"/>
    </source>
</evidence>
<dbReference type="InterPro" id="IPR058922">
    <property type="entry name" value="WHD_DRP"/>
</dbReference>
<dbReference type="FunFam" id="3.40.50.300:FF:001091">
    <property type="entry name" value="Probable disease resistance protein At1g61300"/>
    <property type="match status" value="1"/>
</dbReference>
<evidence type="ECO:0000256" key="3">
    <source>
        <dbReference type="ARBA" id="ARBA00022741"/>
    </source>
</evidence>
<dbReference type="InterPro" id="IPR032675">
    <property type="entry name" value="LRR_dom_sf"/>
</dbReference>
<dbReference type="Gene3D" id="1.20.5.4130">
    <property type="match status" value="1"/>
</dbReference>
<dbReference type="GO" id="GO:0005524">
    <property type="term" value="F:ATP binding"/>
    <property type="evidence" value="ECO:0007669"/>
    <property type="project" value="UniProtKB-KW"/>
</dbReference>
<dbReference type="InterPro" id="IPR027417">
    <property type="entry name" value="P-loop_NTPase"/>
</dbReference>
<dbReference type="Gene3D" id="1.10.10.10">
    <property type="entry name" value="Winged helix-like DNA-binding domain superfamily/Winged helix DNA-binding domain"/>
    <property type="match status" value="1"/>
</dbReference>
<feature type="domain" description="R13L1/DRL21-like LRR repeat region" evidence="10">
    <location>
        <begin position="679"/>
        <end position="805"/>
    </location>
</feature>
<dbReference type="PANTHER" id="PTHR36766">
    <property type="entry name" value="PLANT BROAD-SPECTRUM MILDEW RESISTANCE PROTEIN RPW8"/>
    <property type="match status" value="1"/>
</dbReference>
<dbReference type="CDD" id="cd14798">
    <property type="entry name" value="RX-CC_like"/>
    <property type="match status" value="1"/>
</dbReference>
<dbReference type="PANTHER" id="PTHR36766:SF47">
    <property type="entry name" value="NB-ARC DOMAIN-CONTAINING PROTEIN"/>
    <property type="match status" value="1"/>
</dbReference>
<dbReference type="Pfam" id="PF23559">
    <property type="entry name" value="WHD_DRP"/>
    <property type="match status" value="1"/>
</dbReference>
<dbReference type="Pfam" id="PF00931">
    <property type="entry name" value="NB-ARC"/>
    <property type="match status" value="1"/>
</dbReference>
<dbReference type="Gene3D" id="3.40.50.300">
    <property type="entry name" value="P-loop containing nucleotide triphosphate hydrolases"/>
    <property type="match status" value="1"/>
</dbReference>
<dbReference type="InterPro" id="IPR041118">
    <property type="entry name" value="Rx_N"/>
</dbReference>
<protein>
    <submittedName>
        <fullName evidence="11">Disease resistance protein RGA2-like</fullName>
    </submittedName>
</protein>
<dbReference type="Gene3D" id="3.80.10.10">
    <property type="entry name" value="Ribonuclease Inhibitor"/>
    <property type="match status" value="5"/>
</dbReference>
<dbReference type="InterPro" id="IPR002182">
    <property type="entry name" value="NB-ARC"/>
</dbReference>
<dbReference type="EMBL" id="SMMG02000005">
    <property type="protein sequence ID" value="KAA3474635.1"/>
    <property type="molecule type" value="Genomic_DNA"/>
</dbReference>
<keyword evidence="5" id="KW-0067">ATP-binding</keyword>
<dbReference type="SUPFAM" id="SSF52058">
    <property type="entry name" value="L domain-like"/>
    <property type="match status" value="2"/>
</dbReference>
<evidence type="ECO:0000259" key="10">
    <source>
        <dbReference type="Pfam" id="PF25019"/>
    </source>
</evidence>
<evidence type="ECO:0000256" key="4">
    <source>
        <dbReference type="ARBA" id="ARBA00022821"/>
    </source>
</evidence>
<name>A0A5B6W0D3_9ROSI</name>
<dbReference type="PRINTS" id="PR00364">
    <property type="entry name" value="DISEASERSIST"/>
</dbReference>
<dbReference type="InterPro" id="IPR038005">
    <property type="entry name" value="RX-like_CC"/>
</dbReference>
<keyword evidence="2" id="KW-0677">Repeat</keyword>
<evidence type="ECO:0000256" key="1">
    <source>
        <dbReference type="ARBA" id="ARBA00022614"/>
    </source>
</evidence>
<reference evidence="12" key="1">
    <citation type="journal article" date="2019" name="Plant Biotechnol. J.">
        <title>Genome sequencing of the Australian wild diploid species Gossypium australe highlights disease resistance and delayed gland morphogenesis.</title>
        <authorList>
            <person name="Cai Y."/>
            <person name="Cai X."/>
            <person name="Wang Q."/>
            <person name="Wang P."/>
            <person name="Zhang Y."/>
            <person name="Cai C."/>
            <person name="Xu Y."/>
            <person name="Wang K."/>
            <person name="Zhou Z."/>
            <person name="Wang C."/>
            <person name="Geng S."/>
            <person name="Li B."/>
            <person name="Dong Q."/>
            <person name="Hou Y."/>
            <person name="Wang H."/>
            <person name="Ai P."/>
            <person name="Liu Z."/>
            <person name="Yi F."/>
            <person name="Sun M."/>
            <person name="An G."/>
            <person name="Cheng J."/>
            <person name="Zhang Y."/>
            <person name="Shi Q."/>
            <person name="Xie Y."/>
            <person name="Shi X."/>
            <person name="Chang Y."/>
            <person name="Huang F."/>
            <person name="Chen Y."/>
            <person name="Hong S."/>
            <person name="Mi L."/>
            <person name="Sun Q."/>
            <person name="Zhang L."/>
            <person name="Zhou B."/>
            <person name="Peng R."/>
            <person name="Zhang X."/>
            <person name="Liu F."/>
        </authorList>
    </citation>
    <scope>NUCLEOTIDE SEQUENCE [LARGE SCALE GENOMIC DNA]</scope>
    <source>
        <strain evidence="12">cv. PA1801</strain>
    </source>
</reference>
<dbReference type="InterPro" id="IPR036388">
    <property type="entry name" value="WH-like_DNA-bd_sf"/>
</dbReference>
<keyword evidence="12" id="KW-1185">Reference proteome</keyword>
<gene>
    <name evidence="11" type="ORF">EPI10_024901</name>
</gene>
<proteinExistence type="predicted"/>
<dbReference type="Gene3D" id="1.10.8.430">
    <property type="entry name" value="Helical domain of apoptotic protease-activating factors"/>
    <property type="match status" value="1"/>
</dbReference>
<keyword evidence="3" id="KW-0547">Nucleotide-binding</keyword>
<feature type="region of interest" description="Disordered" evidence="6">
    <location>
        <begin position="1301"/>
        <end position="1337"/>
    </location>
</feature>
<evidence type="ECO:0000259" key="7">
    <source>
        <dbReference type="Pfam" id="PF00931"/>
    </source>
</evidence>
<organism evidence="11 12">
    <name type="scientific">Gossypium australe</name>
    <dbReference type="NCBI Taxonomy" id="47621"/>
    <lineage>
        <taxon>Eukaryota</taxon>
        <taxon>Viridiplantae</taxon>
        <taxon>Streptophyta</taxon>
        <taxon>Embryophyta</taxon>
        <taxon>Tracheophyta</taxon>
        <taxon>Spermatophyta</taxon>
        <taxon>Magnoliopsida</taxon>
        <taxon>eudicotyledons</taxon>
        <taxon>Gunneridae</taxon>
        <taxon>Pentapetalae</taxon>
        <taxon>rosids</taxon>
        <taxon>malvids</taxon>
        <taxon>Malvales</taxon>
        <taxon>Malvaceae</taxon>
        <taxon>Malvoideae</taxon>
        <taxon>Gossypium</taxon>
    </lineage>
</organism>
<feature type="domain" description="Disease resistance protein winged helix" evidence="9">
    <location>
        <begin position="426"/>
        <end position="496"/>
    </location>
</feature>
<dbReference type="InterPro" id="IPR042197">
    <property type="entry name" value="Apaf_helical"/>
</dbReference>
<dbReference type="GO" id="GO:0051707">
    <property type="term" value="P:response to other organism"/>
    <property type="evidence" value="ECO:0007669"/>
    <property type="project" value="UniProtKB-ARBA"/>
</dbReference>
<evidence type="ECO:0000256" key="5">
    <source>
        <dbReference type="ARBA" id="ARBA00022840"/>
    </source>
</evidence>
<sequence>MADAFVSALVNTILDNLTSLSLEQIGLASSLKTELDCLESTLSTIQAVLLDAEKKQWKSKAIKNWLGKLKQTAYHLEDVLDDFKEEARNRSLRKDARSKVSTFFSLQNPLVFRLNMARKFKNAREKLDAIAEEKSKFHLRESVVEAAIEWNEDRQTSSLVKESEILGRADEKEKIVSMLVSNASHHDDLSVYAICGMGGLGKTTLAQLVYNDKNVAKAFDLRAWVCVSDDFDIKRLTKAIVESIEGKSCDIQELDPLQRRLVEIFVGKRFLLVLDDVWNEYHDKWDRLKQALQCGARGSTVIVTTRLEKVALMMATIPFYRLGCLSDGDSWSLFKQRAFVMGMNEGNVNLEMIGRQIVQRCGGVPLAITAIGSILRSKSHESEWLRVKDSEIWGLEDEGKRILAVLRLSYEHLPPYMKQCFSFCSIFPKDSVMEKDELIGLWMANGFIPSRGQLDLHDMGCEIFSELTRRSFFQEIKEDVDGTVTCKMHDLIHEVATSIMGHECYAIELNERSKIPETARHLFVHKISSSTNFMDLSKLQPLRSLIVGRGFDFIDNLSNPSHFICKQKHLKVLDFDYGFSSIAFGSLKQLRYLRLHDDNTLKTLPEATSSLHNLQTLNLQRCYNLEMLPKGMKHLKNLRYLDLRECNSLASMPVGLGQLSCLRKLSMFVVGKDIGCGGIDELKELALEGELSIRRLHNVKSSTDAKNANLIKKQNLRSLSLSWRVNNGERSQRGNDEEILDVLQPHPNLKKLCLDAYQGVRFPYWMMDLLLPNLVEISLANCDRCHQLPHLGKLRFLEVLTIKGMGALKYIDSNFYGDMESSFPSLKVLEIGVAPCLEEWTTLNGREEFPLLSSLTIEYCPKLVKMPMLQSLENLEIGGINVTLLESLMMNATILTSLKIRRFDELTDLPDGLLQNQKHLDSLTFVSSTLKSSCDLSDNLSTLKHLSFTCSLQLESLPSGLQNLSSLETLNLSQCDRLVSLPVNGLQGLSSLSSLRIKNCEKLASLSEGVRYLTSLQYLFIGGCPKLISLPNSIQYLSSLRSLRICFCERLISLPNEIEHLALLSKLEIERCPNLMSLPRGIRGLTVLETLKIVECPHLERRHSINNFYAFWVGSIVMLAQAQRVHCGERAMAVKQNLISLRPSWEVNSWETSHHQNGNDEEIFNVLQPHSSLKKLCIIDCQGVKFPYWMMDLLLPNLVEISLINCERCHLLPLGKLRFLEVLTIYRMGALKYIDSNFYRDMESSFPSLKLTRCDSLLSLPVNGLQGLSSLSSLTIHHCKKLASLSEEFYVNALRDTKPHESRNAEHCRVSTSGKAVPERERRGLAQHIPHSIHLNR</sequence>
<dbReference type="Pfam" id="PF18052">
    <property type="entry name" value="Rx_N"/>
    <property type="match status" value="1"/>
</dbReference>
<dbReference type="OrthoDB" id="2973320at2759"/>
<dbReference type="GO" id="GO:0043531">
    <property type="term" value="F:ADP binding"/>
    <property type="evidence" value="ECO:0007669"/>
    <property type="project" value="InterPro"/>
</dbReference>
<comment type="caution">
    <text evidence="11">The sequence shown here is derived from an EMBL/GenBank/DDBJ whole genome shotgun (WGS) entry which is preliminary data.</text>
</comment>
<evidence type="ECO:0000313" key="11">
    <source>
        <dbReference type="EMBL" id="KAA3474635.1"/>
    </source>
</evidence>
<evidence type="ECO:0000256" key="2">
    <source>
        <dbReference type="ARBA" id="ARBA00022737"/>
    </source>
</evidence>